<dbReference type="Gene3D" id="3.10.129.10">
    <property type="entry name" value="Hotdog Thioesterase"/>
    <property type="match status" value="1"/>
</dbReference>
<keyword evidence="2" id="KW-1185">Reference proteome</keyword>
<dbReference type="SUPFAM" id="SSF54637">
    <property type="entry name" value="Thioesterase/thiol ester dehydrase-isomerase"/>
    <property type="match status" value="1"/>
</dbReference>
<dbReference type="RefSeq" id="WP_076822069.1">
    <property type="nucleotide sequence ID" value="NZ_MOMC01000097.1"/>
</dbReference>
<name>A0A1V2I0J5_9ACTN</name>
<dbReference type="EMBL" id="MOMC01000097">
    <property type="protein sequence ID" value="ONH22838.1"/>
    <property type="molecule type" value="Genomic_DNA"/>
</dbReference>
<proteinExistence type="predicted"/>
<organism evidence="1 2">
    <name type="scientific">Pseudofrankia asymbiotica</name>
    <dbReference type="NCBI Taxonomy" id="1834516"/>
    <lineage>
        <taxon>Bacteria</taxon>
        <taxon>Bacillati</taxon>
        <taxon>Actinomycetota</taxon>
        <taxon>Actinomycetes</taxon>
        <taxon>Frankiales</taxon>
        <taxon>Frankiaceae</taxon>
        <taxon>Pseudofrankia</taxon>
    </lineage>
</organism>
<reference evidence="2" key="1">
    <citation type="submission" date="2016-10" db="EMBL/GenBank/DDBJ databases">
        <title>Frankia sp. NRRL B-16386 Genome sequencing.</title>
        <authorList>
            <person name="Ghodhbane-Gtari F."/>
            <person name="Swanson E."/>
            <person name="Gueddou A."/>
            <person name="Hezbri K."/>
            <person name="Ktari K."/>
            <person name="Nouioui I."/>
            <person name="Morris K."/>
            <person name="Simpson S."/>
            <person name="Abebe-Akele F."/>
            <person name="Thomas K."/>
            <person name="Gtari M."/>
            <person name="Tisa L.S."/>
        </authorList>
    </citation>
    <scope>NUCLEOTIDE SEQUENCE [LARGE SCALE GENOMIC DNA]</scope>
    <source>
        <strain evidence="2">NRRL B-16386</strain>
    </source>
</reference>
<evidence type="ECO:0000313" key="1">
    <source>
        <dbReference type="EMBL" id="ONH22838.1"/>
    </source>
</evidence>
<sequence length="169" mass="17941">MTANPIVSARVGGSLRLADVAVGDEMPVTSLPLTLQRLVIEASVNRDFTPTHHDPALAVASGAPAPYANTSMLMALLEAGLRNWIGLEGRVLELDFRMRRFNTAGSVLRIGGRVTGIGELDAEESTAALDPTVWGAADVQCWIEANDEFTVEGTARVALMKSDGTAVHE</sequence>
<dbReference type="Proteomes" id="UP000188929">
    <property type="component" value="Unassembled WGS sequence"/>
</dbReference>
<dbReference type="InterPro" id="IPR029069">
    <property type="entry name" value="HotDog_dom_sf"/>
</dbReference>
<comment type="caution">
    <text evidence="1">The sequence shown here is derived from an EMBL/GenBank/DDBJ whole genome shotgun (WGS) entry which is preliminary data.</text>
</comment>
<accession>A0A1V2I0J5</accession>
<evidence type="ECO:0008006" key="3">
    <source>
        <dbReference type="Google" id="ProtNLM"/>
    </source>
</evidence>
<gene>
    <name evidence="1" type="ORF">BL253_34585</name>
</gene>
<dbReference type="AlphaFoldDB" id="A0A1V2I0J5"/>
<evidence type="ECO:0000313" key="2">
    <source>
        <dbReference type="Proteomes" id="UP000188929"/>
    </source>
</evidence>
<dbReference type="OrthoDB" id="4275032at2"/>
<protein>
    <recommendedName>
        <fullName evidence="3">MaoC-like domain-containing protein</fullName>
    </recommendedName>
</protein>
<dbReference type="STRING" id="1834516.BL253_34585"/>